<protein>
    <submittedName>
        <fullName evidence="1">Uncharacterized protein</fullName>
    </submittedName>
</protein>
<dbReference type="Proteomes" id="UP001370758">
    <property type="component" value="Unassembled WGS sequence"/>
</dbReference>
<keyword evidence="2" id="KW-1185">Reference proteome</keyword>
<comment type="caution">
    <text evidence="1">The sequence shown here is derived from an EMBL/GenBank/DDBJ whole genome shotgun (WGS) entry which is preliminary data.</text>
</comment>
<dbReference type="AlphaFoldDB" id="A0AAV9VSU9"/>
<evidence type="ECO:0000313" key="2">
    <source>
        <dbReference type="Proteomes" id="UP001370758"/>
    </source>
</evidence>
<proteinExistence type="predicted"/>
<gene>
    <name evidence="1" type="ORF">TWF481_002294</name>
</gene>
<sequence length="299" mass="33885">MRAAQIIRHARQNGWRFRQPNRAPGQATTLAGFRTPYLPTLKFECPFIRGIHTQTILRYNEGVTNYESRKRADSSKLEPGHEPALDANVDSVKVVPSTREPTPPPYPGKNPRTFYSWMEIEPPKNELGENKTPILNTTLTREIEGKLLAATREAISLPEEEHQAHYKKAYEEVAKDSRYEVPITDPPSETIGIVAVDELWSENCRWCPCACEDDLPYIQIHGSIENGGKGVTFKMIVEEMGDWLYGDNAEEIIEGERGRVGLTVLTFLEHGTQSEADGLLDSRLYWYVNKAEKGIQIGW</sequence>
<name>A0AAV9VSU9_9PEZI</name>
<dbReference type="EMBL" id="JAVHJL010000011">
    <property type="protein sequence ID" value="KAK6496269.1"/>
    <property type="molecule type" value="Genomic_DNA"/>
</dbReference>
<accession>A0AAV9VSU9</accession>
<organism evidence="1 2">
    <name type="scientific">Arthrobotrys musiformis</name>
    <dbReference type="NCBI Taxonomy" id="47236"/>
    <lineage>
        <taxon>Eukaryota</taxon>
        <taxon>Fungi</taxon>
        <taxon>Dikarya</taxon>
        <taxon>Ascomycota</taxon>
        <taxon>Pezizomycotina</taxon>
        <taxon>Orbiliomycetes</taxon>
        <taxon>Orbiliales</taxon>
        <taxon>Orbiliaceae</taxon>
        <taxon>Arthrobotrys</taxon>
    </lineage>
</organism>
<evidence type="ECO:0000313" key="1">
    <source>
        <dbReference type="EMBL" id="KAK6496269.1"/>
    </source>
</evidence>
<reference evidence="1 2" key="1">
    <citation type="submission" date="2023-08" db="EMBL/GenBank/DDBJ databases">
        <authorList>
            <person name="Palmer J.M."/>
        </authorList>
    </citation>
    <scope>NUCLEOTIDE SEQUENCE [LARGE SCALE GENOMIC DNA]</scope>
    <source>
        <strain evidence="1 2">TWF481</strain>
    </source>
</reference>